<evidence type="ECO:0000313" key="3">
    <source>
        <dbReference type="Proteomes" id="UP000316798"/>
    </source>
</evidence>
<keyword evidence="2" id="KW-0808">Transferase</keyword>
<dbReference type="EMBL" id="CP035503">
    <property type="protein sequence ID" value="QDL39432.1"/>
    <property type="molecule type" value="Genomic_DNA"/>
</dbReference>
<organism evidence="2 3">
    <name type="scientific">Rhodoferax sediminis</name>
    <dbReference type="NCBI Taxonomy" id="2509614"/>
    <lineage>
        <taxon>Bacteria</taxon>
        <taxon>Pseudomonadati</taxon>
        <taxon>Pseudomonadota</taxon>
        <taxon>Betaproteobacteria</taxon>
        <taxon>Burkholderiales</taxon>
        <taxon>Comamonadaceae</taxon>
        <taxon>Rhodoferax</taxon>
    </lineage>
</organism>
<dbReference type="GO" id="GO:0016740">
    <property type="term" value="F:transferase activity"/>
    <property type="evidence" value="ECO:0007669"/>
    <property type="project" value="UniProtKB-KW"/>
</dbReference>
<dbReference type="PANTHER" id="PTHR43179:SF7">
    <property type="entry name" value="RHAMNOSYLTRANSFERASE WBBL"/>
    <property type="match status" value="1"/>
</dbReference>
<evidence type="ECO:0000259" key="1">
    <source>
        <dbReference type="Pfam" id="PF00535"/>
    </source>
</evidence>
<dbReference type="Proteomes" id="UP000316798">
    <property type="component" value="Chromosome"/>
</dbReference>
<dbReference type="Pfam" id="PF00535">
    <property type="entry name" value="Glycos_transf_2"/>
    <property type="match status" value="1"/>
</dbReference>
<sequence length="303" mass="32935">MSDPAAAIPQDLQALLAQVTVLVVTYNSSHCVAALARGLCALPHVIVVDNASQDDTCAAVQTQLPAATLLRLPGNRGYGVANNEGLARVRTPYALLLNPDCLITPAEVAALVAAACTWDQATLMVPQLVDGAGRKQVNYSWPRHAWRARTGAADGPLNVGYACAAVMLINLPRLKATLAEGAGFDPRFFLYYEDEDLCLRVFQRHGQILVLPQVEVVHFSRGSVRGARPWRAEYWRGFHHAQSKIRFVDKHFGAQAGRQARHRLMGSACLNVLARALLLSPKHLARAWGRLRGIWQLGAAAAT</sequence>
<name>A0A515DG92_9BURK</name>
<dbReference type="SUPFAM" id="SSF53448">
    <property type="entry name" value="Nucleotide-diphospho-sugar transferases"/>
    <property type="match status" value="1"/>
</dbReference>
<dbReference type="OrthoDB" id="9771846at2"/>
<dbReference type="InterPro" id="IPR029044">
    <property type="entry name" value="Nucleotide-diphossugar_trans"/>
</dbReference>
<dbReference type="RefSeq" id="WP_142820900.1">
    <property type="nucleotide sequence ID" value="NZ_CP035503.1"/>
</dbReference>
<evidence type="ECO:0000313" key="2">
    <source>
        <dbReference type="EMBL" id="QDL39432.1"/>
    </source>
</evidence>
<dbReference type="PANTHER" id="PTHR43179">
    <property type="entry name" value="RHAMNOSYLTRANSFERASE WBBL"/>
    <property type="match status" value="1"/>
</dbReference>
<dbReference type="Gene3D" id="3.90.550.10">
    <property type="entry name" value="Spore Coat Polysaccharide Biosynthesis Protein SpsA, Chain A"/>
    <property type="match status" value="1"/>
</dbReference>
<gene>
    <name evidence="2" type="ORF">EUB48_20470</name>
</gene>
<dbReference type="InterPro" id="IPR001173">
    <property type="entry name" value="Glyco_trans_2-like"/>
</dbReference>
<dbReference type="AlphaFoldDB" id="A0A515DG92"/>
<protein>
    <submittedName>
        <fullName evidence="2">Glycosyltransferase</fullName>
    </submittedName>
</protein>
<keyword evidence="3" id="KW-1185">Reference proteome</keyword>
<proteinExistence type="predicted"/>
<accession>A0A515DG92</accession>
<feature type="domain" description="Glycosyltransferase 2-like" evidence="1">
    <location>
        <begin position="20"/>
        <end position="154"/>
    </location>
</feature>
<reference evidence="2 3" key="1">
    <citation type="submission" date="2019-01" db="EMBL/GenBank/DDBJ databases">
        <title>Genomic insights into a novel species Rhodoferax sp.</title>
        <authorList>
            <person name="Jin L."/>
        </authorList>
    </citation>
    <scope>NUCLEOTIDE SEQUENCE [LARGE SCALE GENOMIC DNA]</scope>
    <source>
        <strain evidence="2 3">CHu59-6-5</strain>
    </source>
</reference>
<dbReference type="KEGG" id="rhf:EUB48_20470"/>